<dbReference type="EMBL" id="JABBWG010000003">
    <property type="protein sequence ID" value="KAG1824515.1"/>
    <property type="molecule type" value="Genomic_DNA"/>
</dbReference>
<reference evidence="1" key="1">
    <citation type="journal article" date="2020" name="New Phytol.">
        <title>Comparative genomics reveals dynamic genome evolution in host specialist ectomycorrhizal fungi.</title>
        <authorList>
            <person name="Lofgren L.A."/>
            <person name="Nguyen N.H."/>
            <person name="Vilgalys R."/>
            <person name="Ruytinx J."/>
            <person name="Liao H.L."/>
            <person name="Branco S."/>
            <person name="Kuo A."/>
            <person name="LaButti K."/>
            <person name="Lipzen A."/>
            <person name="Andreopoulos W."/>
            <person name="Pangilinan J."/>
            <person name="Riley R."/>
            <person name="Hundley H."/>
            <person name="Na H."/>
            <person name="Barry K."/>
            <person name="Grigoriev I.V."/>
            <person name="Stajich J.E."/>
            <person name="Kennedy P.G."/>
        </authorList>
    </citation>
    <scope>NUCLEOTIDE SEQUENCE</scope>
    <source>
        <strain evidence="1">MN1</strain>
    </source>
</reference>
<dbReference type="AlphaFoldDB" id="A0A9P7ELK8"/>
<dbReference type="OrthoDB" id="1607513at2759"/>
<gene>
    <name evidence="1" type="ORF">BJ212DRAFT_1295664</name>
</gene>
<name>A0A9P7ELK8_9AGAM</name>
<evidence type="ECO:0000313" key="1">
    <source>
        <dbReference type="EMBL" id="KAG1824515.1"/>
    </source>
</evidence>
<sequence>MHNRAIPPSCKATKGAQRMLDGSLATKIPEFTKSGLMDYIVELIVSEDEAFQLINKGPFRRLLQYLQPSLSDRDIPHRTKTHNKILEWAKVSTVCCTEHALHLAAKHFVEEVAPTPASVLLKNTTTANDDDDDKDKETDFDVADTVGKALALVTQCCAEVNEPNLELLKWIRTQWASLFGMLEHTLKLHKLVDDSNEVPNLQGKLYGTFKLSAKEWKKLELMHDVLQEPANAQQSFSATRKPTVWHAILVLEFLQQTWQNMAGSSKFANFSTTIDSGIDNLHKWYHKINETDVYFICLALDPNYKIAYAKSKWEPCDFNKGMRCLQIVFNKYYHHNSLLDAEPAVVAPSSLSRSLDYMWAWVCILLLRVYSDPILGHRFHG</sequence>
<accession>A0A9P7ELK8</accession>
<organism evidence="1 2">
    <name type="scientific">Suillus subaureus</name>
    <dbReference type="NCBI Taxonomy" id="48587"/>
    <lineage>
        <taxon>Eukaryota</taxon>
        <taxon>Fungi</taxon>
        <taxon>Dikarya</taxon>
        <taxon>Basidiomycota</taxon>
        <taxon>Agaricomycotina</taxon>
        <taxon>Agaricomycetes</taxon>
        <taxon>Agaricomycetidae</taxon>
        <taxon>Boletales</taxon>
        <taxon>Suillineae</taxon>
        <taxon>Suillaceae</taxon>
        <taxon>Suillus</taxon>
    </lineage>
</organism>
<dbReference type="InterPro" id="IPR012337">
    <property type="entry name" value="RNaseH-like_sf"/>
</dbReference>
<dbReference type="Proteomes" id="UP000807769">
    <property type="component" value="Unassembled WGS sequence"/>
</dbReference>
<protein>
    <recommendedName>
        <fullName evidence="3">hAT-like transposase RNase-H fold domain-containing protein</fullName>
    </recommendedName>
</protein>
<dbReference type="SUPFAM" id="SSF53098">
    <property type="entry name" value="Ribonuclease H-like"/>
    <property type="match status" value="1"/>
</dbReference>
<proteinExistence type="predicted"/>
<dbReference type="RefSeq" id="XP_041198232.1">
    <property type="nucleotide sequence ID" value="XM_041332335.1"/>
</dbReference>
<keyword evidence="2" id="KW-1185">Reference proteome</keyword>
<dbReference type="GeneID" id="64626352"/>
<evidence type="ECO:0008006" key="3">
    <source>
        <dbReference type="Google" id="ProtNLM"/>
    </source>
</evidence>
<comment type="caution">
    <text evidence="1">The sequence shown here is derived from an EMBL/GenBank/DDBJ whole genome shotgun (WGS) entry which is preliminary data.</text>
</comment>
<evidence type="ECO:0000313" key="2">
    <source>
        <dbReference type="Proteomes" id="UP000807769"/>
    </source>
</evidence>